<dbReference type="Pfam" id="PF13193">
    <property type="entry name" value="AMP-binding_C"/>
    <property type="match status" value="1"/>
</dbReference>
<dbReference type="GO" id="GO:0030729">
    <property type="term" value="F:acetoacetate-CoA ligase activity"/>
    <property type="evidence" value="ECO:0007669"/>
    <property type="project" value="UniProtKB-EC"/>
</dbReference>
<dbReference type="Proteomes" id="UP001595476">
    <property type="component" value="Unassembled WGS sequence"/>
</dbReference>
<evidence type="ECO:0000259" key="5">
    <source>
        <dbReference type="Pfam" id="PF00501"/>
    </source>
</evidence>
<dbReference type="PANTHER" id="PTHR42921:SF1">
    <property type="entry name" value="ACETOACETYL-COA SYNTHETASE"/>
    <property type="match status" value="1"/>
</dbReference>
<keyword evidence="4" id="KW-0067">ATP-binding</keyword>
<comment type="caution">
    <text evidence="8">The sequence shown here is derived from an EMBL/GenBank/DDBJ whole genome shotgun (WGS) entry which is preliminary data.</text>
</comment>
<dbReference type="SUPFAM" id="SSF56801">
    <property type="entry name" value="Acetyl-CoA synthetase-like"/>
    <property type="match status" value="1"/>
</dbReference>
<feature type="domain" description="AMP-binding enzyme C-terminal" evidence="6">
    <location>
        <begin position="577"/>
        <end position="647"/>
    </location>
</feature>
<proteinExistence type="inferred from homology"/>
<gene>
    <name evidence="8" type="ORF">ACFOEK_17900</name>
</gene>
<dbReference type="CDD" id="cd05943">
    <property type="entry name" value="AACS"/>
    <property type="match status" value="1"/>
</dbReference>
<dbReference type="PROSITE" id="PS00455">
    <property type="entry name" value="AMP_BINDING"/>
    <property type="match status" value="1"/>
</dbReference>
<evidence type="ECO:0000256" key="2">
    <source>
        <dbReference type="ARBA" id="ARBA00022598"/>
    </source>
</evidence>
<dbReference type="PANTHER" id="PTHR42921">
    <property type="entry name" value="ACETOACETYL-COA SYNTHETASE"/>
    <property type="match status" value="1"/>
</dbReference>
<evidence type="ECO:0000313" key="9">
    <source>
        <dbReference type="Proteomes" id="UP001595476"/>
    </source>
</evidence>
<keyword evidence="3" id="KW-0547">Nucleotide-binding</keyword>
<dbReference type="Pfam" id="PF00501">
    <property type="entry name" value="AMP-binding"/>
    <property type="match status" value="1"/>
</dbReference>
<evidence type="ECO:0000313" key="8">
    <source>
        <dbReference type="EMBL" id="MFC3152918.1"/>
    </source>
</evidence>
<dbReference type="InterPro" id="IPR005914">
    <property type="entry name" value="Acac_CoA_synth"/>
</dbReference>
<dbReference type="Pfam" id="PF16177">
    <property type="entry name" value="ACAS_N"/>
    <property type="match status" value="1"/>
</dbReference>
<dbReference type="InterPro" id="IPR000873">
    <property type="entry name" value="AMP-dep_synth/lig_dom"/>
</dbReference>
<dbReference type="InterPro" id="IPR025110">
    <property type="entry name" value="AMP-bd_C"/>
</dbReference>
<keyword evidence="9" id="KW-1185">Reference proteome</keyword>
<dbReference type="EMBL" id="JBHRSZ010000007">
    <property type="protein sequence ID" value="MFC3152918.1"/>
    <property type="molecule type" value="Genomic_DNA"/>
</dbReference>
<evidence type="ECO:0000259" key="7">
    <source>
        <dbReference type="Pfam" id="PF16177"/>
    </source>
</evidence>
<dbReference type="Gene3D" id="3.30.300.30">
    <property type="match status" value="1"/>
</dbReference>
<dbReference type="NCBIfam" id="NF002937">
    <property type="entry name" value="PRK03584.1"/>
    <property type="match status" value="1"/>
</dbReference>
<keyword evidence="2 8" id="KW-0436">Ligase</keyword>
<dbReference type="InterPro" id="IPR032387">
    <property type="entry name" value="ACAS_N"/>
</dbReference>
<name>A0ABV7HJX3_9GAMM</name>
<evidence type="ECO:0000256" key="1">
    <source>
        <dbReference type="ARBA" id="ARBA00006432"/>
    </source>
</evidence>
<dbReference type="InterPro" id="IPR042099">
    <property type="entry name" value="ANL_N_sf"/>
</dbReference>
<sequence length="685" mass="75974">MAQQPLWQPSETQRQQTQMSAFMRFVGKQDLDYQQLWQWSVDQPEQFWSQLWSFAELVPALNDQTFNHPEKVLENSGQMPGARWFPDLKMNFAENLLKRCRDDDFDASKAALVFRDEAGNRSSLSYIDLYFQVAQLAASFKASGVQAGDRVVGFMPNVPETVVAMLAATSMGAIWSSCSPDFGLQGVLDRFGQIEPKVLITTDGYYYGGKTLDSLSKVERIVEHLPSLQQLVVVNYINKQADSLFGEASDSKISNSKAADLSAFDGQNFKTTHWVDYLDERATAIIYEQLPFDHPLYVMYSSGTTGVPKCMVHSAGGTLIQHAKELMLHTDLKQDDTIFYYTTCGWMMWNWLVSSLMTGATLVLFDGSPFHPGSEVLWDMAAQEGVSIFGTSAKYIAALEKAGVKPAQSHDVSALKAILSTGSPLAHESFDYVYREIKSDLCLSSISGGTDIISCFVLGNPNLPVWRGELQCVGLGMAVSIYDESGTSVQDQKGELVCEKVFPSMPVGFWNDADGKKFHKAYFASWPGVWAHGDYGELVHHDQQAHLGMIIHGRSDAVLNPGGVRIGTAEIYRQVEQVDGVVESIAVGQHWHDDVRVVLFVVLAEGRTLDDALINEIRTTIRKNTTPRHVPAKVIQVADIPRTISGKIVELAVRNVIHGEPVKNTDALKNPEALALFKDLEELKV</sequence>
<dbReference type="RefSeq" id="WP_386722840.1">
    <property type="nucleotide sequence ID" value="NZ_JBHRSZ010000007.1"/>
</dbReference>
<organism evidence="8 9">
    <name type="scientific">Litoribrevibacter euphylliae</name>
    <dbReference type="NCBI Taxonomy" id="1834034"/>
    <lineage>
        <taxon>Bacteria</taxon>
        <taxon>Pseudomonadati</taxon>
        <taxon>Pseudomonadota</taxon>
        <taxon>Gammaproteobacteria</taxon>
        <taxon>Oceanospirillales</taxon>
        <taxon>Oceanospirillaceae</taxon>
        <taxon>Litoribrevibacter</taxon>
    </lineage>
</organism>
<dbReference type="InterPro" id="IPR020845">
    <property type="entry name" value="AMP-binding_CS"/>
</dbReference>
<protein>
    <submittedName>
        <fullName evidence="8">Acetoacetate--CoA ligase</fullName>
        <ecNumber evidence="8">6.2.1.16</ecNumber>
    </submittedName>
</protein>
<comment type="similarity">
    <text evidence="1">Belongs to the ATP-dependent AMP-binding enzyme family.</text>
</comment>
<evidence type="ECO:0000259" key="6">
    <source>
        <dbReference type="Pfam" id="PF13193"/>
    </source>
</evidence>
<reference evidence="9" key="1">
    <citation type="journal article" date="2019" name="Int. J. Syst. Evol. Microbiol.">
        <title>The Global Catalogue of Microorganisms (GCM) 10K type strain sequencing project: providing services to taxonomists for standard genome sequencing and annotation.</title>
        <authorList>
            <consortium name="The Broad Institute Genomics Platform"/>
            <consortium name="The Broad Institute Genome Sequencing Center for Infectious Disease"/>
            <person name="Wu L."/>
            <person name="Ma J."/>
        </authorList>
    </citation>
    <scope>NUCLEOTIDE SEQUENCE [LARGE SCALE GENOMIC DNA]</scope>
    <source>
        <strain evidence="9">KCTC 52438</strain>
    </source>
</reference>
<feature type="domain" description="Acetyl-coenzyme A synthetase N-terminal" evidence="7">
    <location>
        <begin position="33"/>
        <end position="95"/>
    </location>
</feature>
<feature type="domain" description="AMP-dependent synthetase/ligase" evidence="5">
    <location>
        <begin position="108"/>
        <end position="498"/>
    </location>
</feature>
<dbReference type="EC" id="6.2.1.16" evidence="8"/>
<dbReference type="NCBIfam" id="TIGR01217">
    <property type="entry name" value="ac_ac_CoA_syn"/>
    <property type="match status" value="1"/>
</dbReference>
<dbReference type="Gene3D" id="3.40.50.12780">
    <property type="entry name" value="N-terminal domain of ligase-like"/>
    <property type="match status" value="1"/>
</dbReference>
<dbReference type="InterPro" id="IPR045851">
    <property type="entry name" value="AMP-bd_C_sf"/>
</dbReference>
<accession>A0ABV7HJX3</accession>
<evidence type="ECO:0000256" key="4">
    <source>
        <dbReference type="ARBA" id="ARBA00022840"/>
    </source>
</evidence>
<evidence type="ECO:0000256" key="3">
    <source>
        <dbReference type="ARBA" id="ARBA00022741"/>
    </source>
</evidence>